<keyword evidence="3" id="KW-1185">Reference proteome</keyword>
<dbReference type="AlphaFoldDB" id="A0A6I2F4Y1"/>
<keyword evidence="1" id="KW-1133">Transmembrane helix</keyword>
<gene>
    <name evidence="2" type="ORF">GE115_07380</name>
</gene>
<dbReference type="Proteomes" id="UP000431080">
    <property type="component" value="Unassembled WGS sequence"/>
</dbReference>
<keyword evidence="1" id="KW-0812">Transmembrane</keyword>
<accession>A0A6I2F4Y1</accession>
<reference evidence="2 3" key="1">
    <citation type="submission" date="2019-10" db="EMBL/GenBank/DDBJ databases">
        <authorList>
            <person name="Nie G."/>
            <person name="Ming H."/>
            <person name="Yi B."/>
        </authorList>
    </citation>
    <scope>NUCLEOTIDE SEQUENCE [LARGE SCALE GENOMIC DNA]</scope>
    <source>
        <strain evidence="2 3">CFH 90414</strain>
    </source>
</reference>
<feature type="transmembrane region" description="Helical" evidence="1">
    <location>
        <begin position="45"/>
        <end position="62"/>
    </location>
</feature>
<evidence type="ECO:0000256" key="1">
    <source>
        <dbReference type="SAM" id="Phobius"/>
    </source>
</evidence>
<feature type="transmembrane region" description="Helical" evidence="1">
    <location>
        <begin position="74"/>
        <end position="91"/>
    </location>
</feature>
<keyword evidence="1" id="KW-0472">Membrane</keyword>
<proteinExistence type="predicted"/>
<sequence length="187" mass="20005">MATDAAATARRPPHPLGGLILVGMALAVWWPAFTLGAWGTLFFDQLLTIWVVSTAGFVIVLMQPRPFPHRLGKSLALLVPSLWLALAFLLSDETDDFGVFLVDLVGILVALIGMPFTLVVLVRVVWPDFGHGLTRGRKVVVTAAFVAIALGSFVLGASHPYFLTCEDFAISGNSEPPGCVHAEPTTP</sequence>
<comment type="caution">
    <text evidence="2">The sequence shown here is derived from an EMBL/GenBank/DDBJ whole genome shotgun (WGS) entry which is preliminary data.</text>
</comment>
<feature type="transmembrane region" description="Helical" evidence="1">
    <location>
        <begin position="138"/>
        <end position="158"/>
    </location>
</feature>
<name>A0A6I2F4Y1_9MICO</name>
<feature type="transmembrane region" description="Helical" evidence="1">
    <location>
        <begin position="16"/>
        <end position="39"/>
    </location>
</feature>
<dbReference type="EMBL" id="WJIF01000003">
    <property type="protein sequence ID" value="MRG59692.1"/>
    <property type="molecule type" value="Genomic_DNA"/>
</dbReference>
<evidence type="ECO:0000313" key="3">
    <source>
        <dbReference type="Proteomes" id="UP000431080"/>
    </source>
</evidence>
<organism evidence="2 3">
    <name type="scientific">Agromyces agglutinans</name>
    <dbReference type="NCBI Taxonomy" id="2662258"/>
    <lineage>
        <taxon>Bacteria</taxon>
        <taxon>Bacillati</taxon>
        <taxon>Actinomycetota</taxon>
        <taxon>Actinomycetes</taxon>
        <taxon>Micrococcales</taxon>
        <taxon>Microbacteriaceae</taxon>
        <taxon>Agromyces</taxon>
    </lineage>
</organism>
<protein>
    <submittedName>
        <fullName evidence="2">Uncharacterized protein</fullName>
    </submittedName>
</protein>
<dbReference type="RefSeq" id="WP_153684134.1">
    <property type="nucleotide sequence ID" value="NZ_WJIF01000003.1"/>
</dbReference>
<feature type="transmembrane region" description="Helical" evidence="1">
    <location>
        <begin position="97"/>
        <end position="126"/>
    </location>
</feature>
<evidence type="ECO:0000313" key="2">
    <source>
        <dbReference type="EMBL" id="MRG59692.1"/>
    </source>
</evidence>